<dbReference type="Proteomes" id="UP000626109">
    <property type="component" value="Unassembled WGS sequence"/>
</dbReference>
<dbReference type="EMBL" id="CAJNNW010029535">
    <property type="protein sequence ID" value="CAE8700608.1"/>
    <property type="molecule type" value="Genomic_DNA"/>
</dbReference>
<feature type="chain" id="PRO_5032721701" evidence="2">
    <location>
        <begin position="16"/>
        <end position="151"/>
    </location>
</feature>
<evidence type="ECO:0000256" key="2">
    <source>
        <dbReference type="SAM" id="SignalP"/>
    </source>
</evidence>
<proteinExistence type="predicted"/>
<comment type="caution">
    <text evidence="3">The sequence shown here is derived from an EMBL/GenBank/DDBJ whole genome shotgun (WGS) entry which is preliminary data.</text>
</comment>
<dbReference type="AlphaFoldDB" id="A0A813KCF0"/>
<reference evidence="3" key="1">
    <citation type="submission" date="2021-02" db="EMBL/GenBank/DDBJ databases">
        <authorList>
            <person name="Dougan E. K."/>
            <person name="Rhodes N."/>
            <person name="Thang M."/>
            <person name="Chan C."/>
        </authorList>
    </citation>
    <scope>NUCLEOTIDE SEQUENCE</scope>
</reference>
<feature type="region of interest" description="Disordered" evidence="1">
    <location>
        <begin position="35"/>
        <end position="59"/>
    </location>
</feature>
<accession>A0A813KCF0</accession>
<evidence type="ECO:0000313" key="3">
    <source>
        <dbReference type="EMBL" id="CAE8700608.1"/>
    </source>
</evidence>
<gene>
    <name evidence="3" type="ORF">PGLA2088_LOCUS31698</name>
</gene>
<evidence type="ECO:0000313" key="4">
    <source>
        <dbReference type="Proteomes" id="UP000626109"/>
    </source>
</evidence>
<feature type="non-terminal residue" evidence="3">
    <location>
        <position position="151"/>
    </location>
</feature>
<protein>
    <submittedName>
        <fullName evidence="3">Uncharacterized protein</fullName>
    </submittedName>
</protein>
<feature type="signal peptide" evidence="2">
    <location>
        <begin position="1"/>
        <end position="15"/>
    </location>
</feature>
<organism evidence="3 4">
    <name type="scientific">Polarella glacialis</name>
    <name type="common">Dinoflagellate</name>
    <dbReference type="NCBI Taxonomy" id="89957"/>
    <lineage>
        <taxon>Eukaryota</taxon>
        <taxon>Sar</taxon>
        <taxon>Alveolata</taxon>
        <taxon>Dinophyceae</taxon>
        <taxon>Suessiales</taxon>
        <taxon>Suessiaceae</taxon>
        <taxon>Polarella</taxon>
    </lineage>
</organism>
<name>A0A813KCF0_POLGL</name>
<evidence type="ECO:0000256" key="1">
    <source>
        <dbReference type="SAM" id="MobiDB-lite"/>
    </source>
</evidence>
<keyword evidence="2" id="KW-0732">Signal</keyword>
<sequence length="151" mass="15428">VLLAFAVCFALGVRAGQKGGVCNAGSKPRGVLIATEDESESSGSERSSEDAFLSGRGEPTPFLPASQAGAAVVTRTHTDAALTRTITLAAPTRTTTSAAVLTMPVASAAPTRTTTSAVITNPQTPAVMMKSFVSPMVTKSFVGPVPNLLHR</sequence>